<dbReference type="PANTHER" id="PTHR30185">
    <property type="entry name" value="CRYPTIC BETA-GLUCOSIDE BGL OPERON ANTITERMINATOR"/>
    <property type="match status" value="1"/>
</dbReference>
<dbReference type="InterPro" id="IPR013011">
    <property type="entry name" value="PTS_EIIB_2"/>
</dbReference>
<accession>A0A1H8KCU1</accession>
<keyword evidence="4" id="KW-0804">Transcription</keyword>
<dbReference type="InterPro" id="IPR050661">
    <property type="entry name" value="BglG_antiterminators"/>
</dbReference>
<dbReference type="PROSITE" id="PS51094">
    <property type="entry name" value="PTS_EIIA_TYPE_2"/>
    <property type="match status" value="1"/>
</dbReference>
<dbReference type="InterPro" id="IPR013196">
    <property type="entry name" value="HTH_11"/>
</dbReference>
<evidence type="ECO:0000256" key="3">
    <source>
        <dbReference type="ARBA" id="ARBA00023015"/>
    </source>
</evidence>
<dbReference type="SUPFAM" id="SSF63520">
    <property type="entry name" value="PTS-regulatory domain, PRD"/>
    <property type="match status" value="2"/>
</dbReference>
<keyword evidence="1" id="KW-0808">Transferase</keyword>
<evidence type="ECO:0000313" key="9">
    <source>
        <dbReference type="EMBL" id="SEN90839.1"/>
    </source>
</evidence>
<dbReference type="PROSITE" id="PS51099">
    <property type="entry name" value="PTS_EIIB_TYPE_2"/>
    <property type="match status" value="1"/>
</dbReference>
<dbReference type="Gene3D" id="3.40.930.10">
    <property type="entry name" value="Mannitol-specific EII, Chain A"/>
    <property type="match status" value="1"/>
</dbReference>
<dbReference type="STRING" id="872970.SAMN04488134_102251"/>
<dbReference type="InterPro" id="IPR036388">
    <property type="entry name" value="WH-like_DNA-bd_sf"/>
</dbReference>
<dbReference type="PROSITE" id="PS51372">
    <property type="entry name" value="PRD_2"/>
    <property type="match status" value="2"/>
</dbReference>
<feature type="domain" description="PTS EIIA type-2" evidence="6">
    <location>
        <begin position="541"/>
        <end position="688"/>
    </location>
</feature>
<evidence type="ECO:0000259" key="8">
    <source>
        <dbReference type="PROSITE" id="PS51372"/>
    </source>
</evidence>
<dbReference type="SUPFAM" id="SSF52794">
    <property type="entry name" value="PTS system IIB component-like"/>
    <property type="match status" value="1"/>
</dbReference>
<evidence type="ECO:0000259" key="7">
    <source>
        <dbReference type="PROSITE" id="PS51099"/>
    </source>
</evidence>
<keyword evidence="5" id="KW-0175">Coiled coil</keyword>
<evidence type="ECO:0000256" key="5">
    <source>
        <dbReference type="SAM" id="Coils"/>
    </source>
</evidence>
<feature type="coiled-coil region" evidence="5">
    <location>
        <begin position="113"/>
        <end position="140"/>
    </location>
</feature>
<keyword evidence="2" id="KW-0677">Repeat</keyword>
<dbReference type="Pfam" id="PF08279">
    <property type="entry name" value="HTH_11"/>
    <property type="match status" value="2"/>
</dbReference>
<gene>
    <name evidence="9" type="ORF">SAMN04488134_102251</name>
</gene>
<keyword evidence="3" id="KW-0805">Transcription regulation</keyword>
<protein>
    <submittedName>
        <fullName evidence="9">Mannitol operon transcriptional antiterminator</fullName>
    </submittedName>
</protein>
<dbReference type="Gene3D" id="1.10.10.10">
    <property type="entry name" value="Winged helix-like DNA-binding domain superfamily/Winged helix DNA-binding domain"/>
    <property type="match status" value="2"/>
</dbReference>
<dbReference type="Gene3D" id="1.10.1790.10">
    <property type="entry name" value="PRD domain"/>
    <property type="match status" value="2"/>
</dbReference>
<dbReference type="Gene3D" id="3.40.50.2300">
    <property type="match status" value="1"/>
</dbReference>
<evidence type="ECO:0000313" key="10">
    <source>
        <dbReference type="Proteomes" id="UP000199300"/>
    </source>
</evidence>
<reference evidence="9 10" key="1">
    <citation type="submission" date="2016-10" db="EMBL/GenBank/DDBJ databases">
        <authorList>
            <person name="de Groot N.N."/>
        </authorList>
    </citation>
    <scope>NUCLEOTIDE SEQUENCE [LARGE SCALE GENOMIC DNA]</scope>
    <source>
        <strain evidence="9 10">CGMCC 1.10434</strain>
    </source>
</reference>
<dbReference type="InterPro" id="IPR016152">
    <property type="entry name" value="PTrfase/Anion_transptr"/>
</dbReference>
<feature type="domain" description="PTS EIIB type-2" evidence="7">
    <location>
        <begin position="419"/>
        <end position="508"/>
    </location>
</feature>
<dbReference type="InterPro" id="IPR002178">
    <property type="entry name" value="PTS_EIIA_type-2_dom"/>
</dbReference>
<evidence type="ECO:0000256" key="4">
    <source>
        <dbReference type="ARBA" id="ARBA00023163"/>
    </source>
</evidence>
<dbReference type="SUPFAM" id="SSF55804">
    <property type="entry name" value="Phoshotransferase/anion transport protein"/>
    <property type="match status" value="1"/>
</dbReference>
<dbReference type="RefSeq" id="WP_177178215.1">
    <property type="nucleotide sequence ID" value="NZ_FODJ01000002.1"/>
</dbReference>
<dbReference type="AlphaFoldDB" id="A0A1H8KCU1"/>
<dbReference type="InterPro" id="IPR036390">
    <property type="entry name" value="WH_DNA-bd_sf"/>
</dbReference>
<dbReference type="Pfam" id="PF00359">
    <property type="entry name" value="PTS_EIIA_2"/>
    <property type="match status" value="1"/>
</dbReference>
<keyword evidence="10" id="KW-1185">Reference proteome</keyword>
<dbReference type="PANTHER" id="PTHR30185:SF18">
    <property type="entry name" value="TRANSCRIPTIONAL REGULATOR MTLR"/>
    <property type="match status" value="1"/>
</dbReference>
<evidence type="ECO:0000256" key="2">
    <source>
        <dbReference type="ARBA" id="ARBA00022737"/>
    </source>
</evidence>
<dbReference type="Proteomes" id="UP000199300">
    <property type="component" value="Unassembled WGS sequence"/>
</dbReference>
<dbReference type="InterPro" id="IPR036095">
    <property type="entry name" value="PTS_EIIB-like_sf"/>
</dbReference>
<sequence length="697" mass="79485">MYISGRERRIIEELLNNENGITIEKLARALDVSSRTIHRDLKVVESILDEHDLLLNKKTGVGVSLEGDKANKERLNLSMTQVEYTDYTPEERHAIILTSLLEALEPIKLFTLANELNVTIATVSNDLDKLEAILEEYKLSLVRKRGYGVKVEGKESSKRAALSHLITKYVDELDFMMLIKQNIEKRSKQPLDSISDRLLGLVDQSKLVTIEKSIEHVRNDLPYALADSSYIGLVVHLALAIERIQKGERIHFDLNYLNELKHSKEYQIAEKIIQELQDAFKLKIPVDEIGYITMHLLGAKLRTDNDYLLEESSIDIAYQTKALITTVEEKIQTSLSNHQGLFNDLLTHLKPTIYRIQKDMHISNPLMAEIRRDYQALFKVIKSACVEVFHGVVFPDEEIAYLVLHFAAATIQRDQQLKLSALVICSSGIGTSKMLASRIQQEISEIDRIDNCSLFELNNVLPEHYDLVISTIPLREQIDDYVLVSPILTNQEIAELKTIINQKALKVNRKKIKPAQEGLLNEQEILNRLKKMQAYGKITFDLLQQFDVHQISGKPTKDEALHVASTQIKALQRLDNSEPIYQVLLERERLGGLGIPNTALTLFHARHEQIRQPLFIIFSLGSAVEVMGMDNKPMESRVLLVMLSPKDVQNEGLEILSHISALIIRNEKTIELFESNDKGKIKQYLAQQLNQFINEKL</sequence>
<dbReference type="Pfam" id="PF00874">
    <property type="entry name" value="PRD"/>
    <property type="match status" value="2"/>
</dbReference>
<name>A0A1H8KCU1_9BACI</name>
<organism evidence="9 10">
    <name type="scientific">Amphibacillus marinus</name>
    <dbReference type="NCBI Taxonomy" id="872970"/>
    <lineage>
        <taxon>Bacteria</taxon>
        <taxon>Bacillati</taxon>
        <taxon>Bacillota</taxon>
        <taxon>Bacilli</taxon>
        <taxon>Bacillales</taxon>
        <taxon>Bacillaceae</taxon>
        <taxon>Amphibacillus</taxon>
    </lineage>
</organism>
<proteinExistence type="predicted"/>
<evidence type="ECO:0000259" key="6">
    <source>
        <dbReference type="PROSITE" id="PS51094"/>
    </source>
</evidence>
<dbReference type="GO" id="GO:0009401">
    <property type="term" value="P:phosphoenolpyruvate-dependent sugar phosphotransferase system"/>
    <property type="evidence" value="ECO:0007669"/>
    <property type="project" value="InterPro"/>
</dbReference>
<feature type="domain" description="PRD" evidence="8">
    <location>
        <begin position="311"/>
        <end position="416"/>
    </location>
</feature>
<dbReference type="GO" id="GO:0008982">
    <property type="term" value="F:protein-N(PI)-phosphohistidine-sugar phosphotransferase activity"/>
    <property type="evidence" value="ECO:0007669"/>
    <property type="project" value="InterPro"/>
</dbReference>
<dbReference type="EMBL" id="FODJ01000002">
    <property type="protein sequence ID" value="SEN90839.1"/>
    <property type="molecule type" value="Genomic_DNA"/>
</dbReference>
<dbReference type="CDD" id="cd05568">
    <property type="entry name" value="PTS_IIB_bgl_like"/>
    <property type="match status" value="1"/>
</dbReference>
<dbReference type="InterPro" id="IPR011608">
    <property type="entry name" value="PRD"/>
</dbReference>
<dbReference type="InterPro" id="IPR036634">
    <property type="entry name" value="PRD_sf"/>
</dbReference>
<feature type="domain" description="PRD" evidence="8">
    <location>
        <begin position="201"/>
        <end position="306"/>
    </location>
</feature>
<dbReference type="SUPFAM" id="SSF46785">
    <property type="entry name" value="Winged helix' DNA-binding domain"/>
    <property type="match status" value="2"/>
</dbReference>
<evidence type="ECO:0000256" key="1">
    <source>
        <dbReference type="ARBA" id="ARBA00022679"/>
    </source>
</evidence>
<dbReference type="GO" id="GO:0006355">
    <property type="term" value="P:regulation of DNA-templated transcription"/>
    <property type="evidence" value="ECO:0007669"/>
    <property type="project" value="InterPro"/>
</dbReference>